<dbReference type="Gene3D" id="3.30.1700.10">
    <property type="entry name" value="lpxc deacetylase, domain 2"/>
    <property type="match status" value="1"/>
</dbReference>
<dbReference type="EC" id="3.5.1.108" evidence="4 12"/>
<dbReference type="GO" id="GO:0103117">
    <property type="term" value="F:UDP-3-O-acyl-N-acetylglucosamine deacetylase activity"/>
    <property type="evidence" value="ECO:0007669"/>
    <property type="project" value="UniProtKB-UniRule"/>
</dbReference>
<keyword evidence="7 12" id="KW-0479">Metal-binding</keyword>
<keyword evidence="5 12" id="KW-0444">Lipid biosynthesis</keyword>
<dbReference type="GO" id="GO:0016020">
    <property type="term" value="C:membrane"/>
    <property type="evidence" value="ECO:0007669"/>
    <property type="project" value="GOC"/>
</dbReference>
<sequence length="327" mass="35957">MVVLVSISVSGNDSNQLSVTSYQLPVTSYQLSVISYQLSINLVIFAVHRSKLYYLIIMVSTIAKQFELSGIGLHSGEITRVRVCGANPGEGRYFVRRDLANQPIIPALVSSVYQTTLSTELRRGEAKVRTVEHLLAALTALGVEDARIEVDGAEIPLLDGSAKIWVEAIENAGLNNSFSPSDLTISQPIWLYEGDAFVAAIPSPELRFTYGIDFTYKPIGNQWYSWSPDQESFSQAIASARTFGFADQIEYLQKAGLIKGGSLENALVCDQNQWLNPPLRFDNEPARHKLLDLIGDLSLLGTIPTAHYMAFKASHKLHVQLAIAIQG</sequence>
<dbReference type="InterPro" id="IPR004463">
    <property type="entry name" value="UDP-acyl_GlcNac_deAcase"/>
</dbReference>
<dbReference type="InterPro" id="IPR020568">
    <property type="entry name" value="Ribosomal_Su5_D2-typ_SF"/>
</dbReference>
<dbReference type="Gene3D" id="3.30.230.20">
    <property type="entry name" value="lpxc deacetylase, domain 1"/>
    <property type="match status" value="1"/>
</dbReference>
<comment type="cofactor">
    <cofactor evidence="1 12">
        <name>Zn(2+)</name>
        <dbReference type="ChEBI" id="CHEBI:29105"/>
    </cofactor>
</comment>
<gene>
    <name evidence="12 13" type="primary">lpxC</name>
    <name evidence="13" type="ORF">MICAC_3330006</name>
</gene>
<organism evidence="13 14">
    <name type="scientific">Microcystis aeruginosa PCC 9443</name>
    <dbReference type="NCBI Taxonomy" id="1160281"/>
    <lineage>
        <taxon>Bacteria</taxon>
        <taxon>Bacillati</taxon>
        <taxon>Cyanobacteriota</taxon>
        <taxon>Cyanophyceae</taxon>
        <taxon>Oscillatoriophycideae</taxon>
        <taxon>Chroococcales</taxon>
        <taxon>Microcystaceae</taxon>
        <taxon>Microcystis</taxon>
    </lineage>
</organism>
<keyword evidence="9 12" id="KW-0862">Zinc</keyword>
<evidence type="ECO:0000256" key="4">
    <source>
        <dbReference type="ARBA" id="ARBA00012745"/>
    </source>
</evidence>
<protein>
    <recommendedName>
        <fullName evidence="4 12">UDP-3-O-acyl-N-acetylglucosamine deacetylase</fullName>
        <shortName evidence="12">UDP-3-O-acyl-GlcNAc deacetylase</shortName>
        <ecNumber evidence="4 12">3.5.1.108</ecNumber>
    </recommendedName>
    <alternativeName>
        <fullName evidence="12">UDP-3-O-[R-3-hydroxymyristoyl]-N-acetylglucosamine deacetylase</fullName>
    </alternativeName>
</protein>
<evidence type="ECO:0000313" key="13">
    <source>
        <dbReference type="EMBL" id="CCI02423.1"/>
    </source>
</evidence>
<comment type="similarity">
    <text evidence="12">Belongs to the LpxC family.</text>
</comment>
<feature type="binding site" evidence="12">
    <location>
        <position position="133"/>
    </location>
    <ligand>
        <name>Zn(2+)</name>
        <dbReference type="ChEBI" id="CHEBI:29105"/>
    </ligand>
</feature>
<evidence type="ECO:0000256" key="8">
    <source>
        <dbReference type="ARBA" id="ARBA00022801"/>
    </source>
</evidence>
<feature type="binding site" evidence="12">
    <location>
        <position position="288"/>
    </location>
    <ligand>
        <name>Zn(2+)</name>
        <dbReference type="ChEBI" id="CHEBI:29105"/>
    </ligand>
</feature>
<evidence type="ECO:0000256" key="5">
    <source>
        <dbReference type="ARBA" id="ARBA00022516"/>
    </source>
</evidence>
<dbReference type="InterPro" id="IPR015870">
    <property type="entry name" value="UDP-acyl_N-AcGlcN_deAcase_N"/>
</dbReference>
<dbReference type="GO" id="GO:0009245">
    <property type="term" value="P:lipid A biosynthetic process"/>
    <property type="evidence" value="ECO:0007669"/>
    <property type="project" value="UniProtKB-UniRule"/>
</dbReference>
<dbReference type="PANTHER" id="PTHR33694">
    <property type="entry name" value="UDP-3-O-ACYL-N-ACETYLGLUCOSAMINE DEACETYLASE 1, MITOCHONDRIAL-RELATED"/>
    <property type="match status" value="1"/>
</dbReference>
<dbReference type="UniPathway" id="UPA00359">
    <property type="reaction ID" value="UER00478"/>
</dbReference>
<dbReference type="InterPro" id="IPR011334">
    <property type="entry name" value="UDP-acyl_GlcNac_deAcase_C"/>
</dbReference>
<dbReference type="GO" id="GO:0046872">
    <property type="term" value="F:metal ion binding"/>
    <property type="evidence" value="ECO:0007669"/>
    <property type="project" value="UniProtKB-KW"/>
</dbReference>
<dbReference type="NCBIfam" id="TIGR00325">
    <property type="entry name" value="lpxC"/>
    <property type="match status" value="1"/>
</dbReference>
<comment type="caution">
    <text evidence="13">The sequence shown here is derived from an EMBL/GenBank/DDBJ whole genome shotgun (WGS) entry which is preliminary data.</text>
</comment>
<reference evidence="13 14" key="1">
    <citation type="submission" date="2012-04" db="EMBL/GenBank/DDBJ databases">
        <authorList>
            <person name="Genoscope - CEA"/>
        </authorList>
    </citation>
    <scope>NUCLEOTIDE SEQUENCE [LARGE SCALE GENOMIC DNA]</scope>
    <source>
        <strain evidence="13 14">9443</strain>
    </source>
</reference>
<comment type="catalytic activity">
    <reaction evidence="11 12">
        <text>a UDP-3-O-[(3R)-3-hydroxyacyl]-N-acetyl-alpha-D-glucosamine + H2O = a UDP-3-O-[(3R)-3-hydroxyacyl]-alpha-D-glucosamine + acetate</text>
        <dbReference type="Rhea" id="RHEA:67816"/>
        <dbReference type="ChEBI" id="CHEBI:15377"/>
        <dbReference type="ChEBI" id="CHEBI:30089"/>
        <dbReference type="ChEBI" id="CHEBI:137740"/>
        <dbReference type="ChEBI" id="CHEBI:173225"/>
        <dbReference type="EC" id="3.5.1.108"/>
    </reaction>
</comment>
<dbReference type="AlphaFoldDB" id="I4G3B2"/>
<dbReference type="HAMAP" id="MF_00388">
    <property type="entry name" value="LpxC"/>
    <property type="match status" value="1"/>
</dbReference>
<evidence type="ECO:0000256" key="12">
    <source>
        <dbReference type="HAMAP-Rule" id="MF_00388"/>
    </source>
</evidence>
<proteinExistence type="inferred from homology"/>
<dbReference type="PANTHER" id="PTHR33694:SF1">
    <property type="entry name" value="UDP-3-O-ACYL-N-ACETYLGLUCOSAMINE DEACETYLASE 1, MITOCHONDRIAL-RELATED"/>
    <property type="match status" value="1"/>
</dbReference>
<dbReference type="Pfam" id="PF03331">
    <property type="entry name" value="LpxC"/>
    <property type="match status" value="1"/>
</dbReference>
<evidence type="ECO:0000256" key="1">
    <source>
        <dbReference type="ARBA" id="ARBA00001947"/>
    </source>
</evidence>
<keyword evidence="6 12" id="KW-0441">Lipid A biosynthesis</keyword>
<dbReference type="HOGENOM" id="CLU_046528_0_0_3"/>
<evidence type="ECO:0000256" key="6">
    <source>
        <dbReference type="ARBA" id="ARBA00022556"/>
    </source>
</evidence>
<name>I4G3B2_MICAE</name>
<dbReference type="Proteomes" id="UP000003480">
    <property type="component" value="Unassembled WGS sequence"/>
</dbReference>
<feature type="active site" description="Proton donor" evidence="12">
    <location>
        <position position="315"/>
    </location>
</feature>
<evidence type="ECO:0000256" key="9">
    <source>
        <dbReference type="ARBA" id="ARBA00022833"/>
    </source>
</evidence>
<keyword evidence="10 12" id="KW-0443">Lipid metabolism</keyword>
<comment type="pathway">
    <text evidence="3 12">Glycolipid biosynthesis; lipid IV(A) biosynthesis; lipid IV(A) from (3R)-3-hydroxytetradecanoyl-[acyl-carrier-protein] and UDP-N-acetyl-alpha-D-glucosamine: step 2/6.</text>
</comment>
<comment type="function">
    <text evidence="2 12">Catalyzes the hydrolysis of UDP-3-O-myristoyl-N-acetylglucosamine to form UDP-3-O-myristoylglucosamine and acetate, the committed step in lipid A biosynthesis.</text>
</comment>
<evidence type="ECO:0000256" key="10">
    <source>
        <dbReference type="ARBA" id="ARBA00023098"/>
    </source>
</evidence>
<evidence type="ECO:0000313" key="14">
    <source>
        <dbReference type="Proteomes" id="UP000003480"/>
    </source>
</evidence>
<evidence type="ECO:0000256" key="11">
    <source>
        <dbReference type="ARBA" id="ARBA00024535"/>
    </source>
</evidence>
<feature type="binding site" evidence="12">
    <location>
        <position position="292"/>
    </location>
    <ligand>
        <name>Zn(2+)</name>
        <dbReference type="ChEBI" id="CHEBI:29105"/>
    </ligand>
</feature>
<keyword evidence="8 12" id="KW-0378">Hydrolase</keyword>
<evidence type="ECO:0000256" key="3">
    <source>
        <dbReference type="ARBA" id="ARBA00005002"/>
    </source>
</evidence>
<dbReference type="SUPFAM" id="SSF54211">
    <property type="entry name" value="Ribosomal protein S5 domain 2-like"/>
    <property type="match status" value="2"/>
</dbReference>
<dbReference type="EMBL" id="CAIJ01000261">
    <property type="protein sequence ID" value="CCI02423.1"/>
    <property type="molecule type" value="Genomic_DNA"/>
</dbReference>
<accession>I4G3B2</accession>
<evidence type="ECO:0000256" key="7">
    <source>
        <dbReference type="ARBA" id="ARBA00022723"/>
    </source>
</evidence>
<evidence type="ECO:0000256" key="2">
    <source>
        <dbReference type="ARBA" id="ARBA00002923"/>
    </source>
</evidence>